<dbReference type="AlphaFoldDB" id="A0A516GZH9"/>
<dbReference type="Pfam" id="PF11776">
    <property type="entry name" value="RcnB"/>
    <property type="match status" value="1"/>
</dbReference>
<protein>
    <submittedName>
        <fullName evidence="3">RcnB family protein</fullName>
    </submittedName>
</protein>
<dbReference type="Gene3D" id="3.10.450.160">
    <property type="entry name" value="inner membrane protein cigr"/>
    <property type="match status" value="1"/>
</dbReference>
<evidence type="ECO:0000313" key="3">
    <source>
        <dbReference type="EMBL" id="QDO96927.1"/>
    </source>
</evidence>
<dbReference type="RefSeq" id="WP_144067908.1">
    <property type="nucleotide sequence ID" value="NZ_CP041636.1"/>
</dbReference>
<keyword evidence="4" id="KW-1185">Reference proteome</keyword>
<feature type="signal peptide" evidence="2">
    <location>
        <begin position="1"/>
        <end position="25"/>
    </location>
</feature>
<evidence type="ECO:0000256" key="1">
    <source>
        <dbReference type="SAM" id="MobiDB-lite"/>
    </source>
</evidence>
<dbReference type="EMBL" id="CP041636">
    <property type="protein sequence ID" value="QDO96927.1"/>
    <property type="molecule type" value="Genomic_DNA"/>
</dbReference>
<organism evidence="3 4">
    <name type="scientific">Ferrovibrio terrae</name>
    <dbReference type="NCBI Taxonomy" id="2594003"/>
    <lineage>
        <taxon>Bacteria</taxon>
        <taxon>Pseudomonadati</taxon>
        <taxon>Pseudomonadota</taxon>
        <taxon>Alphaproteobacteria</taxon>
        <taxon>Rhodospirillales</taxon>
        <taxon>Rhodospirillaceae</taxon>
        <taxon>Ferrovibrio</taxon>
    </lineage>
</organism>
<evidence type="ECO:0000256" key="2">
    <source>
        <dbReference type="SAM" id="SignalP"/>
    </source>
</evidence>
<dbReference type="KEGG" id="fer:FNB15_06385"/>
<sequence>MRATTSFRIATAAFALAIASTSLTAALPAYADPPGHAKKEKGHAPQGNKGKGGGDSININFSFNDSDRVVIRDYYGHPPGGRCPPGLAKKNNGCMPPGQAKKWMMGHPLPRDVVFYDLPHELRIRMSAPPSGYKYVRVAGDILMIAVGTGMVAAAIEDLARM</sequence>
<gene>
    <name evidence="3" type="ORF">FNB15_06385</name>
</gene>
<proteinExistence type="predicted"/>
<accession>A0A516GZH9</accession>
<feature type="region of interest" description="Disordered" evidence="1">
    <location>
        <begin position="34"/>
        <end position="57"/>
    </location>
</feature>
<feature type="chain" id="PRO_5021876251" evidence="2">
    <location>
        <begin position="26"/>
        <end position="162"/>
    </location>
</feature>
<name>A0A516GZH9_9PROT</name>
<evidence type="ECO:0000313" key="4">
    <source>
        <dbReference type="Proteomes" id="UP000317496"/>
    </source>
</evidence>
<dbReference type="InterPro" id="IPR024572">
    <property type="entry name" value="RcnB"/>
</dbReference>
<keyword evidence="2" id="KW-0732">Signal</keyword>
<dbReference type="Proteomes" id="UP000317496">
    <property type="component" value="Chromosome"/>
</dbReference>
<dbReference type="OrthoDB" id="7666115at2"/>
<reference evidence="3 4" key="1">
    <citation type="submission" date="2019-07" db="EMBL/GenBank/DDBJ databases">
        <title>Genome sequencing for Ferrovibrio sp. K5.</title>
        <authorList>
            <person name="Park S.-J."/>
        </authorList>
    </citation>
    <scope>NUCLEOTIDE SEQUENCE [LARGE SCALE GENOMIC DNA]</scope>
    <source>
        <strain evidence="3 4">K5</strain>
    </source>
</reference>